<accession>A0A381TJ96</accession>
<organism evidence="1">
    <name type="scientific">marine metagenome</name>
    <dbReference type="NCBI Taxonomy" id="408172"/>
    <lineage>
        <taxon>unclassified sequences</taxon>
        <taxon>metagenomes</taxon>
        <taxon>ecological metagenomes</taxon>
    </lineage>
</organism>
<proteinExistence type="predicted"/>
<name>A0A381TJ96_9ZZZZ</name>
<dbReference type="EMBL" id="UINC01004610">
    <property type="protein sequence ID" value="SVA15608.1"/>
    <property type="molecule type" value="Genomic_DNA"/>
</dbReference>
<evidence type="ECO:0000313" key="1">
    <source>
        <dbReference type="EMBL" id="SVA15608.1"/>
    </source>
</evidence>
<protein>
    <submittedName>
        <fullName evidence="1">Uncharacterized protein</fullName>
    </submittedName>
</protein>
<dbReference type="InterPro" id="IPR045491">
    <property type="entry name" value="DUF6433"/>
</dbReference>
<reference evidence="1" key="1">
    <citation type="submission" date="2018-05" db="EMBL/GenBank/DDBJ databases">
        <authorList>
            <person name="Lanie J.A."/>
            <person name="Ng W.-L."/>
            <person name="Kazmierczak K.M."/>
            <person name="Andrzejewski T.M."/>
            <person name="Davidsen T.M."/>
            <person name="Wayne K.J."/>
            <person name="Tettelin H."/>
            <person name="Glass J.I."/>
            <person name="Rusch D."/>
            <person name="Podicherti R."/>
            <person name="Tsui H.-C.T."/>
            <person name="Winkler M.E."/>
        </authorList>
    </citation>
    <scope>NUCLEOTIDE SEQUENCE</scope>
</reference>
<gene>
    <name evidence="1" type="ORF">METZ01_LOCUS68462</name>
</gene>
<dbReference type="AlphaFoldDB" id="A0A381TJ96"/>
<sequence>MKSRKDKLAFLKEHKDNNMFKVILQGTFDPNIKWYMPKDLSYTPDAAPMGLNPSNLHMELPKCTVFAKGHYKGKGVSDKRLKELLLQVLESMHPAESMLYEQMLKKKLKIKGLTESLVLEVFPDLYREV</sequence>
<dbReference type="Pfam" id="PF20025">
    <property type="entry name" value="DUF6433"/>
    <property type="match status" value="1"/>
</dbReference>